<feature type="chain" id="PRO_5036192104" evidence="2">
    <location>
        <begin position="26"/>
        <end position="255"/>
    </location>
</feature>
<protein>
    <submittedName>
        <fullName evidence="4">Uncharacterized protein</fullName>
    </submittedName>
</protein>
<accession>A0A6U4JEW6</accession>
<evidence type="ECO:0000313" key="3">
    <source>
        <dbReference type="EMBL" id="CAD8745488.1"/>
    </source>
</evidence>
<evidence type="ECO:0000256" key="2">
    <source>
        <dbReference type="SAM" id="SignalP"/>
    </source>
</evidence>
<feature type="region of interest" description="Disordered" evidence="1">
    <location>
        <begin position="85"/>
        <end position="183"/>
    </location>
</feature>
<feature type="compositionally biased region" description="Low complexity" evidence="1">
    <location>
        <begin position="160"/>
        <end position="174"/>
    </location>
</feature>
<organism evidence="4">
    <name type="scientific">Hemiselmis andersenii</name>
    <name type="common">Cryptophyte alga</name>
    <dbReference type="NCBI Taxonomy" id="464988"/>
    <lineage>
        <taxon>Eukaryota</taxon>
        <taxon>Cryptophyceae</taxon>
        <taxon>Cryptomonadales</taxon>
        <taxon>Hemiselmidaceae</taxon>
        <taxon>Hemiselmis</taxon>
    </lineage>
</organism>
<feature type="signal peptide" evidence="2">
    <location>
        <begin position="1"/>
        <end position="25"/>
    </location>
</feature>
<gene>
    <name evidence="4" type="ORF">HAND00432_LOCUS30834</name>
    <name evidence="3" type="ORF">HAND1043_LOCUS11983</name>
</gene>
<evidence type="ECO:0000256" key="1">
    <source>
        <dbReference type="SAM" id="MobiDB-lite"/>
    </source>
</evidence>
<dbReference type="EMBL" id="HBFX01051197">
    <property type="protein sequence ID" value="CAD8979824.1"/>
    <property type="molecule type" value="Transcribed_RNA"/>
</dbReference>
<evidence type="ECO:0000313" key="4">
    <source>
        <dbReference type="EMBL" id="CAD8979824.1"/>
    </source>
</evidence>
<sequence>MFATKSTFGLCIACLAFLLLPAAGAHRAFFVDASPFVGNSVDPLAVARRHLDLANNLLGPSVGFPYPFQRMNAFRFHPNELVPTCEPAETPLESPQSQRKSNKKNAIGERSPDQPRPTLQGIPIQMITRTPGDDSEIRYATSTPLEPKPRPTPAATVAQTSLSPATSTSTLSAGQRRRASQRQPFEVEVWDVAANEPNASASLPDIEGCISSGFCSFSKDGTVKFGGDTYACAPAGDGIHGKAPSLADCAVWYKV</sequence>
<name>A0A6U4JEW6_HEMAN</name>
<dbReference type="AlphaFoldDB" id="A0A6U4JEW6"/>
<keyword evidence="2" id="KW-0732">Signal</keyword>
<reference evidence="4" key="1">
    <citation type="submission" date="2021-01" db="EMBL/GenBank/DDBJ databases">
        <authorList>
            <person name="Corre E."/>
            <person name="Pelletier E."/>
            <person name="Niang G."/>
            <person name="Scheremetjew M."/>
            <person name="Finn R."/>
            <person name="Kale V."/>
            <person name="Holt S."/>
            <person name="Cochrane G."/>
            <person name="Meng A."/>
            <person name="Brown T."/>
            <person name="Cohen L."/>
        </authorList>
    </citation>
    <scope>NUCLEOTIDE SEQUENCE</scope>
    <source>
        <strain evidence="3">CCMP441</strain>
        <strain evidence="4">CCMP644</strain>
    </source>
</reference>
<proteinExistence type="predicted"/>
<dbReference type="EMBL" id="HBFK01019351">
    <property type="protein sequence ID" value="CAD8745488.1"/>
    <property type="molecule type" value="Transcribed_RNA"/>
</dbReference>